<feature type="transmembrane region" description="Helical" evidence="2">
    <location>
        <begin position="188"/>
        <end position="214"/>
    </location>
</feature>
<name>A0A3E4N6W1_9BACT</name>
<evidence type="ECO:0000313" key="4">
    <source>
        <dbReference type="EMBL" id="RGM42560.1"/>
    </source>
</evidence>
<reference evidence="5 6" key="1">
    <citation type="submission" date="2018-08" db="EMBL/GenBank/DDBJ databases">
        <title>A genome reference for cultivated species of the human gut microbiota.</title>
        <authorList>
            <person name="Zou Y."/>
            <person name="Xue W."/>
            <person name="Luo G."/>
        </authorList>
    </citation>
    <scope>NUCLEOTIDE SEQUENCE [LARGE SCALE GENOMIC DNA]</scope>
    <source>
        <strain evidence="4 5">OM08-14</strain>
        <strain evidence="3 6">TF10-3AC</strain>
    </source>
</reference>
<accession>A0A3E4N6W1</accession>
<organism evidence="3 6">
    <name type="scientific">Phocaeicola plebeius</name>
    <dbReference type="NCBI Taxonomy" id="310297"/>
    <lineage>
        <taxon>Bacteria</taxon>
        <taxon>Pseudomonadati</taxon>
        <taxon>Bacteroidota</taxon>
        <taxon>Bacteroidia</taxon>
        <taxon>Bacteroidales</taxon>
        <taxon>Bacteroidaceae</taxon>
        <taxon>Phocaeicola</taxon>
    </lineage>
</organism>
<gene>
    <name evidence="4" type="ORF">DXC17_02005</name>
    <name evidence="3" type="ORF">DXD04_01480</name>
</gene>
<feature type="compositionally biased region" description="Polar residues" evidence="1">
    <location>
        <begin position="235"/>
        <end position="244"/>
    </location>
</feature>
<evidence type="ECO:0000313" key="3">
    <source>
        <dbReference type="EMBL" id="RGK57962.1"/>
    </source>
</evidence>
<evidence type="ECO:0000313" key="5">
    <source>
        <dbReference type="Proteomes" id="UP000260780"/>
    </source>
</evidence>
<dbReference type="Pfam" id="PF03929">
    <property type="entry name" value="PepSY_TM"/>
    <property type="match status" value="1"/>
</dbReference>
<keyword evidence="2" id="KW-1133">Transmembrane helix</keyword>
<sequence length="374" mass="42391">MRKLFGKIHLWLSIPVGIILSIICFSGAALVFEKEITQACNPHLYKVSVPEGNAAVLPPSQLIARIKEQTADSLKLTSLQYSGKADEAATVTFKNAGRKSLSVNPYTGEVNGWIEGNAFFQTMRKLHRWLLNPPPQKGASSVGKMIVGISTLLMVVILISGLVIWWPRTHKALNNRLKVSFRKGWRRFWYDSHVTLGFYSTLFLLVMALTGLTWSFGWYRSFAYGLFGGNTSKQAQTHGTSLPQKENDARTKKGGKKQTDYTAWDRAAQEVQTKYTGYTSLRIEEKKIQVIQRQQLRRTDTLKFNPKNGEITETTTYAEVPRAQKLKGWFYAFHTGDWGGIYTKVLYFLAAFVGGVLPLSGYYLWLKKKQRVTR</sequence>
<dbReference type="PANTHER" id="PTHR34219">
    <property type="entry name" value="IRON-REGULATED INNER MEMBRANE PROTEIN-RELATED"/>
    <property type="match status" value="1"/>
</dbReference>
<feature type="transmembrane region" description="Helical" evidence="2">
    <location>
        <begin position="345"/>
        <end position="365"/>
    </location>
</feature>
<proteinExistence type="predicted"/>
<evidence type="ECO:0000256" key="2">
    <source>
        <dbReference type="SAM" id="Phobius"/>
    </source>
</evidence>
<feature type="region of interest" description="Disordered" evidence="1">
    <location>
        <begin position="235"/>
        <end position="258"/>
    </location>
</feature>
<dbReference type="EMBL" id="QSQT01000002">
    <property type="protein sequence ID" value="RGK57962.1"/>
    <property type="molecule type" value="Genomic_DNA"/>
</dbReference>
<protein>
    <submittedName>
        <fullName evidence="3">PepSY domain-containing protein</fullName>
    </submittedName>
</protein>
<dbReference type="Proteomes" id="UP000260862">
    <property type="component" value="Unassembled WGS sequence"/>
</dbReference>
<feature type="transmembrane region" description="Helical" evidence="2">
    <location>
        <begin position="145"/>
        <end position="167"/>
    </location>
</feature>
<evidence type="ECO:0000313" key="6">
    <source>
        <dbReference type="Proteomes" id="UP000260862"/>
    </source>
</evidence>
<dbReference type="Proteomes" id="UP000260780">
    <property type="component" value="Unassembled WGS sequence"/>
</dbReference>
<evidence type="ECO:0000256" key="1">
    <source>
        <dbReference type="SAM" id="MobiDB-lite"/>
    </source>
</evidence>
<dbReference type="PANTHER" id="PTHR34219:SF3">
    <property type="entry name" value="BLL7967 PROTEIN"/>
    <property type="match status" value="1"/>
</dbReference>
<dbReference type="AlphaFoldDB" id="A0A3E4N6W1"/>
<dbReference type="InterPro" id="IPR005625">
    <property type="entry name" value="PepSY-ass_TM"/>
</dbReference>
<dbReference type="EMBL" id="QSTF01000003">
    <property type="protein sequence ID" value="RGM42560.1"/>
    <property type="molecule type" value="Genomic_DNA"/>
</dbReference>
<comment type="caution">
    <text evidence="3">The sequence shown here is derived from an EMBL/GenBank/DDBJ whole genome shotgun (WGS) entry which is preliminary data.</text>
</comment>
<keyword evidence="2" id="KW-0472">Membrane</keyword>
<dbReference type="RefSeq" id="WP_117670244.1">
    <property type="nucleotide sequence ID" value="NZ_CABOGR010000002.1"/>
</dbReference>
<feature type="transmembrane region" description="Helical" evidence="2">
    <location>
        <begin position="12"/>
        <end position="32"/>
    </location>
</feature>
<keyword evidence="2" id="KW-0812">Transmembrane</keyword>
<dbReference type="STRING" id="310297.BHV76_08955"/>
<keyword evidence="6" id="KW-1185">Reference proteome</keyword>